<dbReference type="EMBL" id="BAZW01000080">
    <property type="protein sequence ID" value="GAO27642.1"/>
    <property type="molecule type" value="Genomic_DNA"/>
</dbReference>
<dbReference type="Gene3D" id="2.60.120.260">
    <property type="entry name" value="Galactose-binding domain-like"/>
    <property type="match status" value="1"/>
</dbReference>
<dbReference type="PANTHER" id="PTHR31297">
    <property type="entry name" value="GLUCAN ENDO-1,6-BETA-GLUCOSIDASE B"/>
    <property type="match status" value="1"/>
</dbReference>
<keyword evidence="1" id="KW-0732">Signal</keyword>
<dbReference type="Pfam" id="PF00150">
    <property type="entry name" value="Cellulase"/>
    <property type="match status" value="1"/>
</dbReference>
<dbReference type="Gene3D" id="3.20.20.80">
    <property type="entry name" value="Glycosidases"/>
    <property type="match status" value="1"/>
</dbReference>
<keyword evidence="7" id="KW-1185">Reference proteome</keyword>
<evidence type="ECO:0000256" key="3">
    <source>
        <dbReference type="ARBA" id="ARBA00023295"/>
    </source>
</evidence>
<dbReference type="PROSITE" id="PS51175">
    <property type="entry name" value="CBM6"/>
    <property type="match status" value="1"/>
</dbReference>
<evidence type="ECO:0000256" key="2">
    <source>
        <dbReference type="ARBA" id="ARBA00022801"/>
    </source>
</evidence>
<feature type="domain" description="CBM6" evidence="5">
    <location>
        <begin position="449"/>
        <end position="573"/>
    </location>
</feature>
<evidence type="ECO:0000256" key="4">
    <source>
        <dbReference type="RuleBase" id="RU361153"/>
    </source>
</evidence>
<dbReference type="SUPFAM" id="SSF51445">
    <property type="entry name" value="(Trans)glycosidases"/>
    <property type="match status" value="1"/>
</dbReference>
<keyword evidence="3 4" id="KW-0326">Glycosidase</keyword>
<dbReference type="InterPro" id="IPR017853">
    <property type="entry name" value="GH"/>
</dbReference>
<dbReference type="SUPFAM" id="SSF49785">
    <property type="entry name" value="Galactose-binding domain-like"/>
    <property type="match status" value="1"/>
</dbReference>
<dbReference type="SMART" id="SM00606">
    <property type="entry name" value="CBD_IV"/>
    <property type="match status" value="1"/>
</dbReference>
<dbReference type="InterPro" id="IPR005084">
    <property type="entry name" value="CBM6"/>
</dbReference>
<organism evidence="6 7">
    <name type="scientific">Geofilum rubicundum JCM 15548</name>
    <dbReference type="NCBI Taxonomy" id="1236989"/>
    <lineage>
        <taxon>Bacteria</taxon>
        <taxon>Pseudomonadati</taxon>
        <taxon>Bacteroidota</taxon>
        <taxon>Bacteroidia</taxon>
        <taxon>Marinilabiliales</taxon>
        <taxon>Marinilabiliaceae</taxon>
        <taxon>Geofilum</taxon>
    </lineage>
</organism>
<protein>
    <recommendedName>
        <fullName evidence="5">CBM6 domain-containing protein</fullName>
    </recommendedName>
</protein>
<dbReference type="InterPro" id="IPR001547">
    <property type="entry name" value="Glyco_hydro_5"/>
</dbReference>
<gene>
    <name evidence="6" type="ORF">JCM15548_14480</name>
</gene>
<evidence type="ECO:0000313" key="7">
    <source>
        <dbReference type="Proteomes" id="UP000032900"/>
    </source>
</evidence>
<dbReference type="GO" id="GO:0008422">
    <property type="term" value="F:beta-glucosidase activity"/>
    <property type="evidence" value="ECO:0007669"/>
    <property type="project" value="TreeGrafter"/>
</dbReference>
<dbReference type="GO" id="GO:0009251">
    <property type="term" value="P:glucan catabolic process"/>
    <property type="evidence" value="ECO:0007669"/>
    <property type="project" value="TreeGrafter"/>
</dbReference>
<dbReference type="InterPro" id="IPR050386">
    <property type="entry name" value="Glycosyl_hydrolase_5"/>
</dbReference>
<reference evidence="6 7" key="1">
    <citation type="journal article" date="2015" name="Microbes Environ.">
        <title>Distribution and evolution of nitrogen fixation genes in the phylum bacteroidetes.</title>
        <authorList>
            <person name="Inoue J."/>
            <person name="Oshima K."/>
            <person name="Suda W."/>
            <person name="Sakamoto M."/>
            <person name="Iino T."/>
            <person name="Noda S."/>
            <person name="Hongoh Y."/>
            <person name="Hattori M."/>
            <person name="Ohkuma M."/>
        </authorList>
    </citation>
    <scope>NUCLEOTIDE SEQUENCE [LARGE SCALE GENOMIC DNA]</scope>
    <source>
        <strain evidence="6">JCM 15548</strain>
    </source>
</reference>
<sequence>MLSGNNALSQGFLRAEGKNIVDGNGHNFISRSIGTGNWMIQEGYMMKSTDAGINTQWQFREKLIETIGEAKTDIFYEAWLDNHFTRADVDSMKAWGFNSIRPALHYKWFTLPIEDEPVPGQNTWLDKGFEMLDELIAWSAANEMYVFLDMHGAPGGQGKNADISDYDPSKPSLWESEQNQNKLTALWYELAKRYKDEPWVGGFDLINEINWDFENSGNQNGCNCSQNKPIVEIFERMIDTIRTVNTNHLVFVSGNCWGNNYNGMDELAHYDDNLAFTFHKYWNFNGPNALDWILEKRNRLNVPLWMSESGENSNTWFTNATSLFEANNIGWSWWPVKKSGINNVLMVTTPQEYTNLLNYWKNGTPQMSADAAFDAVMKWADSHKIENCTVQYDVIDALTRQIDSDEAIPFKKHLIGEAIFFTDYDLGRNNVAYFDNDTANHHVDTGSFTTWNRGWSYRNDGVDIEPCSDNDATNGYNVGWFEPGEWMQYTITSDATAGYTFSIRYASNNAQTKLRIQVNGADVTPVLTLPSTGGWQSYETFTINNVVLNEGVNVLKVTNLKGVAISITLSSLTRWPSIR</sequence>
<dbReference type="PANTHER" id="PTHR31297:SF13">
    <property type="entry name" value="PUTATIVE-RELATED"/>
    <property type="match status" value="1"/>
</dbReference>
<evidence type="ECO:0000313" key="6">
    <source>
        <dbReference type="EMBL" id="GAO27642.1"/>
    </source>
</evidence>
<name>A0A0E9LPX1_9BACT</name>
<dbReference type="STRING" id="1236989.JCM15548_14480"/>
<dbReference type="GO" id="GO:0030246">
    <property type="term" value="F:carbohydrate binding"/>
    <property type="evidence" value="ECO:0007669"/>
    <property type="project" value="InterPro"/>
</dbReference>
<dbReference type="AlphaFoldDB" id="A0A0E9LPX1"/>
<dbReference type="Pfam" id="PF03422">
    <property type="entry name" value="CBM_6"/>
    <property type="match status" value="1"/>
</dbReference>
<comment type="similarity">
    <text evidence="4">Belongs to the glycosyl hydrolase 5 (cellulase A) family.</text>
</comment>
<evidence type="ECO:0000259" key="5">
    <source>
        <dbReference type="PROSITE" id="PS51175"/>
    </source>
</evidence>
<keyword evidence="2 4" id="KW-0378">Hydrolase</keyword>
<dbReference type="GO" id="GO:0005576">
    <property type="term" value="C:extracellular region"/>
    <property type="evidence" value="ECO:0007669"/>
    <property type="project" value="TreeGrafter"/>
</dbReference>
<evidence type="ECO:0000256" key="1">
    <source>
        <dbReference type="ARBA" id="ARBA00022729"/>
    </source>
</evidence>
<proteinExistence type="inferred from homology"/>
<accession>A0A0E9LPX1</accession>
<dbReference type="Proteomes" id="UP000032900">
    <property type="component" value="Unassembled WGS sequence"/>
</dbReference>
<comment type="caution">
    <text evidence="6">The sequence shown here is derived from an EMBL/GenBank/DDBJ whole genome shotgun (WGS) entry which is preliminary data.</text>
</comment>
<dbReference type="InterPro" id="IPR006584">
    <property type="entry name" value="Cellulose-bd_IV"/>
</dbReference>
<dbReference type="GO" id="GO:0009986">
    <property type="term" value="C:cell surface"/>
    <property type="evidence" value="ECO:0007669"/>
    <property type="project" value="TreeGrafter"/>
</dbReference>
<dbReference type="InterPro" id="IPR008979">
    <property type="entry name" value="Galactose-bd-like_sf"/>
</dbReference>
<dbReference type="CDD" id="cd04080">
    <property type="entry name" value="CBM6_cellulase-like"/>
    <property type="match status" value="1"/>
</dbReference>